<dbReference type="Proteomes" id="UP000194457">
    <property type="component" value="Chromosome"/>
</dbReference>
<dbReference type="EMBL" id="CP021358">
    <property type="protein sequence ID" value="ART62334.1"/>
    <property type="molecule type" value="Genomic_DNA"/>
</dbReference>
<organism evidence="1 2">
    <name type="scientific">Kushneria marisflavi</name>
    <dbReference type="NCBI Taxonomy" id="157779"/>
    <lineage>
        <taxon>Bacteria</taxon>
        <taxon>Pseudomonadati</taxon>
        <taxon>Pseudomonadota</taxon>
        <taxon>Gammaproteobacteria</taxon>
        <taxon>Oceanospirillales</taxon>
        <taxon>Halomonadaceae</taxon>
        <taxon>Kushneria</taxon>
    </lineage>
</organism>
<gene>
    <name evidence="1" type="ORF">B9H00_03970</name>
</gene>
<dbReference type="AlphaFoldDB" id="A0A240ULF9"/>
<sequence length="310" mass="34986">MKGWMLVTSATIALSASLSASATTLDQKTQPSFARQAIYQSWSLNDQQKDQLSQENKAFHARLETLENQTFDNTRARHDAMKAIVQEHRKALARVLDDKQLRVLEGLNQRAVVIHARGALRTALFDSWKLDDAQKKAIQDAQHQMRQDIAALHHDQSATGGREERRANMEKIRAQQHARLSRVLSAEQIRVLEMMRHEELRGPKSKAPIDVRRALVQSWHLDASQLDAMKAAAGELHQKMARIQDDATPKDGQRRQQMIEARTDFHHSLEDILSPDQLTALESISPRHGSAMGPRHHGAEQNAASKPDQS</sequence>
<proteinExistence type="predicted"/>
<dbReference type="KEGG" id="kma:B9H00_03970"/>
<dbReference type="OrthoDB" id="6167561at2"/>
<accession>A0A240ULF9</accession>
<keyword evidence="2" id="KW-1185">Reference proteome</keyword>
<reference evidence="1 2" key="1">
    <citation type="submission" date="2017-05" db="EMBL/GenBank/DDBJ databases">
        <authorList>
            <person name="Song R."/>
            <person name="Chenine A.L."/>
            <person name="Ruprecht R.M."/>
        </authorList>
    </citation>
    <scope>NUCLEOTIDE SEQUENCE [LARGE SCALE GENOMIC DNA]</scope>
    <source>
        <strain evidence="1">SW32</strain>
    </source>
</reference>
<dbReference type="RefSeq" id="WP_086899576.1">
    <property type="nucleotide sequence ID" value="NZ_CP021358.1"/>
</dbReference>
<evidence type="ECO:0000313" key="2">
    <source>
        <dbReference type="Proteomes" id="UP000194457"/>
    </source>
</evidence>
<protein>
    <submittedName>
        <fullName evidence="1">Uncharacterized protein</fullName>
    </submittedName>
</protein>
<name>A0A240ULF9_9GAMM</name>
<evidence type="ECO:0000313" key="1">
    <source>
        <dbReference type="EMBL" id="ART62334.1"/>
    </source>
</evidence>